<dbReference type="InterPro" id="IPR001878">
    <property type="entry name" value="Znf_CCHC"/>
</dbReference>
<keyword evidence="1" id="KW-0863">Zinc-finger</keyword>
<dbReference type="InterPro" id="IPR054722">
    <property type="entry name" value="PolX-like_BBD"/>
</dbReference>
<evidence type="ECO:0000259" key="3">
    <source>
        <dbReference type="PROSITE" id="PS50158"/>
    </source>
</evidence>
<keyword evidence="1" id="KW-0479">Metal-binding</keyword>
<dbReference type="PANTHER" id="PTHR47592:SF27">
    <property type="entry name" value="OS08G0421700 PROTEIN"/>
    <property type="match status" value="1"/>
</dbReference>
<reference evidence="4" key="2">
    <citation type="submission" date="2011-02" db="EMBL/GenBank/DDBJ databases">
        <authorList>
            <person name="MacLean D."/>
        </authorList>
    </citation>
    <scope>NUCLEOTIDE SEQUENCE</scope>
</reference>
<sequence length="326" mass="36993">MISPNLQYMVRSACSATQPWDILKNFFLEWSMHNRIRKKRELHEFKMKKGGSGMDDLLRFDELCISMQAFGASIYLDDQLLVLLGSMSEDFDQIINIMVNVPGMDMFQVEEMLLRESEGISAKEKHGMAPKAQYKRQSKGRANRPNRNTAHFEGKCFRCNKYGHKQADCWKSNKAESEEAHAFTAFQESQKNWILDSGASSHVCPNKSEFTDLQALKKKIPISIANGSKVDAVGVGTIFARFKNTRNLELMMFYVPGLDRKLLSVSALAENGLQVVFRNLTCEIKSDDRSIVEIQRIGKLFVFKCETLEVAHFGGEAGRNEDVPVD</sequence>
<protein>
    <submittedName>
        <fullName evidence="4">Putative polyprotein</fullName>
    </submittedName>
</protein>
<dbReference type="PANTHER" id="PTHR47592">
    <property type="entry name" value="PBF68 PROTEIN"/>
    <property type="match status" value="1"/>
</dbReference>
<dbReference type="InterPro" id="IPR036875">
    <property type="entry name" value="Znf_CCHC_sf"/>
</dbReference>
<dbReference type="SUPFAM" id="SSF57756">
    <property type="entry name" value="Retrovirus zinc finger-like domains"/>
    <property type="match status" value="1"/>
</dbReference>
<dbReference type="SMART" id="SM00343">
    <property type="entry name" value="ZnF_C2HC"/>
    <property type="match status" value="1"/>
</dbReference>
<name>F0WCF1_9STRA</name>
<feature type="compositionally biased region" description="Basic residues" evidence="2">
    <location>
        <begin position="133"/>
        <end position="144"/>
    </location>
</feature>
<organism evidence="4">
    <name type="scientific">Albugo laibachii Nc14</name>
    <dbReference type="NCBI Taxonomy" id="890382"/>
    <lineage>
        <taxon>Eukaryota</taxon>
        <taxon>Sar</taxon>
        <taxon>Stramenopiles</taxon>
        <taxon>Oomycota</taxon>
        <taxon>Peronosporomycetes</taxon>
        <taxon>Albuginales</taxon>
        <taxon>Albuginaceae</taxon>
        <taxon>Albugo</taxon>
    </lineage>
</organism>
<dbReference type="Pfam" id="PF14223">
    <property type="entry name" value="Retrotran_gag_2"/>
    <property type="match status" value="1"/>
</dbReference>
<evidence type="ECO:0000313" key="4">
    <source>
        <dbReference type="EMBL" id="CCA18866.1"/>
    </source>
</evidence>
<dbReference type="AlphaFoldDB" id="F0WCF1"/>
<gene>
    <name evidence="4" type="primary">AlNc14C58G4331</name>
    <name evidence="4" type="ORF">ALNC14_050090</name>
</gene>
<dbReference type="GO" id="GO:0003676">
    <property type="term" value="F:nucleic acid binding"/>
    <property type="evidence" value="ECO:0007669"/>
    <property type="project" value="InterPro"/>
</dbReference>
<evidence type="ECO:0000256" key="1">
    <source>
        <dbReference type="PROSITE-ProRule" id="PRU00047"/>
    </source>
</evidence>
<reference evidence="4" key="1">
    <citation type="journal article" date="2011" name="PLoS Biol.">
        <title>Gene gain and loss during evolution of obligate parasitism in the white rust pathogen of Arabidopsis thaliana.</title>
        <authorList>
            <person name="Kemen E."/>
            <person name="Gardiner A."/>
            <person name="Schultz-Larsen T."/>
            <person name="Kemen A.C."/>
            <person name="Balmuth A.L."/>
            <person name="Robert-Seilaniantz A."/>
            <person name="Bailey K."/>
            <person name="Holub E."/>
            <person name="Studholme D.J."/>
            <person name="Maclean D."/>
            <person name="Jones J.D."/>
        </authorList>
    </citation>
    <scope>NUCLEOTIDE SEQUENCE</scope>
</reference>
<dbReference type="HOGENOM" id="CLU_001650_11_3_1"/>
<proteinExistence type="predicted"/>
<feature type="region of interest" description="Disordered" evidence="2">
    <location>
        <begin position="124"/>
        <end position="147"/>
    </location>
</feature>
<dbReference type="PROSITE" id="PS50158">
    <property type="entry name" value="ZF_CCHC"/>
    <property type="match status" value="1"/>
</dbReference>
<feature type="domain" description="CCHC-type" evidence="3">
    <location>
        <begin position="155"/>
        <end position="169"/>
    </location>
</feature>
<accession>F0WCF1</accession>
<keyword evidence="1" id="KW-0862">Zinc</keyword>
<dbReference type="EMBL" id="FR824103">
    <property type="protein sequence ID" value="CCA18866.1"/>
    <property type="molecule type" value="Genomic_DNA"/>
</dbReference>
<evidence type="ECO:0000256" key="2">
    <source>
        <dbReference type="SAM" id="MobiDB-lite"/>
    </source>
</evidence>
<dbReference type="Pfam" id="PF22936">
    <property type="entry name" value="Pol_BBD"/>
    <property type="match status" value="1"/>
</dbReference>
<dbReference type="GO" id="GO:0008270">
    <property type="term" value="F:zinc ion binding"/>
    <property type="evidence" value="ECO:0007669"/>
    <property type="project" value="UniProtKB-KW"/>
</dbReference>